<accession>A0A4R3JGN6</accession>
<feature type="domain" description="Methyltransferase" evidence="2">
    <location>
        <begin position="35"/>
        <end position="117"/>
    </location>
</feature>
<dbReference type="Pfam" id="PF13649">
    <property type="entry name" value="Methyltransf_25"/>
    <property type="match status" value="1"/>
</dbReference>
<reference evidence="3 4" key="1">
    <citation type="submission" date="2019-03" db="EMBL/GenBank/DDBJ databases">
        <title>Genomic Encyclopedia of Type Strains, Phase IV (KMG-IV): sequencing the most valuable type-strain genomes for metagenomic binning, comparative biology and taxonomic classification.</title>
        <authorList>
            <person name="Goeker M."/>
        </authorList>
    </citation>
    <scope>NUCLEOTIDE SEQUENCE [LARGE SCALE GENOMIC DNA]</scope>
    <source>
        <strain evidence="3 4">DSM 101688</strain>
    </source>
</reference>
<dbReference type="CDD" id="cd02440">
    <property type="entry name" value="AdoMet_MTases"/>
    <property type="match status" value="1"/>
</dbReference>
<keyword evidence="3" id="KW-0808">Transferase</keyword>
<evidence type="ECO:0000256" key="1">
    <source>
        <dbReference type="SAM" id="MobiDB-lite"/>
    </source>
</evidence>
<dbReference type="SUPFAM" id="SSF53335">
    <property type="entry name" value="S-adenosyl-L-methionine-dependent methyltransferases"/>
    <property type="match status" value="1"/>
</dbReference>
<keyword evidence="4" id="KW-1185">Reference proteome</keyword>
<evidence type="ECO:0000259" key="2">
    <source>
        <dbReference type="Pfam" id="PF13649"/>
    </source>
</evidence>
<proteinExistence type="predicted"/>
<evidence type="ECO:0000313" key="3">
    <source>
        <dbReference type="EMBL" id="TCS65092.1"/>
    </source>
</evidence>
<feature type="region of interest" description="Disordered" evidence="1">
    <location>
        <begin position="186"/>
        <end position="211"/>
    </location>
</feature>
<dbReference type="InterPro" id="IPR029063">
    <property type="entry name" value="SAM-dependent_MTases_sf"/>
</dbReference>
<organism evidence="3 4">
    <name type="scientific">Varunaivibrio sulfuroxidans</name>
    <dbReference type="NCBI Taxonomy" id="1773489"/>
    <lineage>
        <taxon>Bacteria</taxon>
        <taxon>Pseudomonadati</taxon>
        <taxon>Pseudomonadota</taxon>
        <taxon>Alphaproteobacteria</taxon>
        <taxon>Rhodospirillales</taxon>
        <taxon>Magnetovibrionaceae</taxon>
        <taxon>Varunaivibrio</taxon>
    </lineage>
</organism>
<dbReference type="Gene3D" id="3.40.50.150">
    <property type="entry name" value="Vaccinia Virus protein VP39"/>
    <property type="match status" value="1"/>
</dbReference>
<dbReference type="InterPro" id="IPR041698">
    <property type="entry name" value="Methyltransf_25"/>
</dbReference>
<dbReference type="RefSeq" id="WP_132937803.1">
    <property type="nucleotide sequence ID" value="NZ_CP119676.1"/>
</dbReference>
<dbReference type="AlphaFoldDB" id="A0A4R3JGN6"/>
<protein>
    <submittedName>
        <fullName evidence="3">Methyltransferase family protein</fullName>
    </submittedName>
</protein>
<keyword evidence="3" id="KW-0489">Methyltransferase</keyword>
<comment type="caution">
    <text evidence="3">The sequence shown here is derived from an EMBL/GenBank/DDBJ whole genome shotgun (WGS) entry which is preliminary data.</text>
</comment>
<sequence length="211" mass="23116">MTKNSPVTPPRHIRIGTPSPWVVRFAPLARPLGAVLDLACGNGRHGRLFIERGCEVTLIDRNTDSIADLRFAPNAEVIEIDLETGAPWPLGGRQFDTIIVTNYLYRPHFDALLGALAPGGLFLYETFARGNEAFTRPRNPDHLLKNGELLEKVFGRFQVIAYEHGIDELSPTPGVVQKICAVNDLAQSERDDGEPAPHALYSPTPKGNDAG</sequence>
<dbReference type="Proteomes" id="UP000295304">
    <property type="component" value="Unassembled WGS sequence"/>
</dbReference>
<dbReference type="GO" id="GO:0032259">
    <property type="term" value="P:methylation"/>
    <property type="evidence" value="ECO:0007669"/>
    <property type="project" value="UniProtKB-KW"/>
</dbReference>
<name>A0A4R3JGN6_9PROT</name>
<dbReference type="GO" id="GO:0008168">
    <property type="term" value="F:methyltransferase activity"/>
    <property type="evidence" value="ECO:0007669"/>
    <property type="project" value="UniProtKB-KW"/>
</dbReference>
<evidence type="ECO:0000313" key="4">
    <source>
        <dbReference type="Proteomes" id="UP000295304"/>
    </source>
</evidence>
<dbReference type="OrthoDB" id="5298787at2"/>
<gene>
    <name evidence="3" type="ORF">EDD55_101426</name>
</gene>
<dbReference type="EMBL" id="SLZW01000001">
    <property type="protein sequence ID" value="TCS65092.1"/>
    <property type="molecule type" value="Genomic_DNA"/>
</dbReference>